<name>A0A2N3I664_9BACT</name>
<sequence length="340" mass="38091">MMVQVTTAQQRTQKYAIKSGHVEYQLSGNTTGTKSVWWDNYGNSSFTETKSLSVTKVFGIKSETKTHTISINKDGQFWNANLIEKTGQKGTIPFQDITENMTEAEKKKMGKDILESLGGEIVGTENVLGNQCEVVKLMGATCWVYEGVTLKSEAKMLGIEAKETAVKFEKNSSVSSSKFIPPTSIKYVDQDQYQQQMFGGLSEGFSEAGYEDDDEDVEDLIPVKYPYDKFQKIANSFHSNNYRKMMVMNTQGTYSAMFMKGMSENLAVAATSRKNGDFSQQQNLEVFTHSGKKCFYGKMDDEDGISLIVDIPTYDTYIILVSSSVQSKSEMLQLMDAFNF</sequence>
<dbReference type="AlphaFoldDB" id="A0A2N3I664"/>
<keyword evidence="2" id="KW-1185">Reference proteome</keyword>
<organism evidence="1 2">
    <name type="scientific">Labilibaculum filiforme</name>
    <dbReference type="NCBI Taxonomy" id="1940526"/>
    <lineage>
        <taxon>Bacteria</taxon>
        <taxon>Pseudomonadati</taxon>
        <taxon>Bacteroidota</taxon>
        <taxon>Bacteroidia</taxon>
        <taxon>Marinilabiliales</taxon>
        <taxon>Marinifilaceae</taxon>
        <taxon>Labilibaculum</taxon>
    </lineage>
</organism>
<comment type="caution">
    <text evidence="1">The sequence shown here is derived from an EMBL/GenBank/DDBJ whole genome shotgun (WGS) entry which is preliminary data.</text>
</comment>
<evidence type="ECO:0000313" key="1">
    <source>
        <dbReference type="EMBL" id="PKQ65800.1"/>
    </source>
</evidence>
<accession>A0A2N3I664</accession>
<reference evidence="1 2" key="1">
    <citation type="journal article" date="2017" name="Front. Microbiol.">
        <title>Labilibaculum manganireducens gen. nov., sp. nov. and Labilibaculum filiforme sp. nov., Novel Bacteroidetes Isolated from Subsurface Sediments of the Baltic Sea.</title>
        <authorList>
            <person name="Vandieken V."/>
            <person name="Marshall I.P."/>
            <person name="Niemann H."/>
            <person name="Engelen B."/>
            <person name="Cypionka H."/>
        </authorList>
    </citation>
    <scope>NUCLEOTIDE SEQUENCE [LARGE SCALE GENOMIC DNA]</scope>
    <source>
        <strain evidence="1 2">59.16B</strain>
    </source>
</reference>
<dbReference type="EMBL" id="MVDD01000001">
    <property type="protein sequence ID" value="PKQ65800.1"/>
    <property type="molecule type" value="Genomic_DNA"/>
</dbReference>
<gene>
    <name evidence="1" type="ORF">BZG02_01995</name>
</gene>
<dbReference type="Proteomes" id="UP000233535">
    <property type="component" value="Unassembled WGS sequence"/>
</dbReference>
<evidence type="ECO:0008006" key="3">
    <source>
        <dbReference type="Google" id="ProtNLM"/>
    </source>
</evidence>
<evidence type="ECO:0000313" key="2">
    <source>
        <dbReference type="Proteomes" id="UP000233535"/>
    </source>
</evidence>
<proteinExistence type="predicted"/>
<protein>
    <recommendedName>
        <fullName evidence="3">DUF4412 domain-containing protein</fullName>
    </recommendedName>
</protein>